<reference evidence="2 3" key="1">
    <citation type="submission" date="2016-05" db="EMBL/GenBank/DDBJ databases">
        <title>Paenibacillus oryzae. sp. nov., isolated from the rice root.</title>
        <authorList>
            <person name="Zhang J."/>
            <person name="Zhang X."/>
        </authorList>
    </citation>
    <scope>NUCLEOTIDE SEQUENCE [LARGE SCALE GENOMIC DNA]</scope>
    <source>
        <strain evidence="2 3">1DrF-4</strain>
    </source>
</reference>
<evidence type="ECO:0000313" key="2">
    <source>
        <dbReference type="EMBL" id="OBR63447.1"/>
    </source>
</evidence>
<evidence type="ECO:0000256" key="1">
    <source>
        <dbReference type="SAM" id="Phobius"/>
    </source>
</evidence>
<comment type="caution">
    <text evidence="2">The sequence shown here is derived from an EMBL/GenBank/DDBJ whole genome shotgun (WGS) entry which is preliminary data.</text>
</comment>
<sequence length="136" mass="16212">MPKYLKPVMWLTDVGFILYWLVSFMKLLPPEYYYQDYNNEMLVAWNLSFIPLDLLISATGLFSLWLLRKNPHSVQALALILLSLGLTFCSGLQAIAFWAFRGELDWFWWTPNLFLMLYPLWFMPFLFQKLKREAIS</sequence>
<dbReference type="RefSeq" id="WP_068686425.1">
    <property type="nucleotide sequence ID" value="NZ_LYPA01000073.1"/>
</dbReference>
<accession>A0A1A5YCZ3</accession>
<dbReference type="AlphaFoldDB" id="A0A1A5YCZ3"/>
<proteinExistence type="predicted"/>
<evidence type="ECO:0008006" key="4">
    <source>
        <dbReference type="Google" id="ProtNLM"/>
    </source>
</evidence>
<dbReference type="InterPro" id="IPR020348">
    <property type="entry name" value="Uncharacterised_YvaD"/>
</dbReference>
<feature type="transmembrane region" description="Helical" evidence="1">
    <location>
        <begin position="7"/>
        <end position="28"/>
    </location>
</feature>
<keyword evidence="1" id="KW-0472">Membrane</keyword>
<keyword evidence="3" id="KW-1185">Reference proteome</keyword>
<dbReference type="EMBL" id="LYPA01000073">
    <property type="protein sequence ID" value="OBR63447.1"/>
    <property type="molecule type" value="Genomic_DNA"/>
</dbReference>
<feature type="transmembrane region" description="Helical" evidence="1">
    <location>
        <begin position="79"/>
        <end position="100"/>
    </location>
</feature>
<organism evidence="2 3">
    <name type="scientific">Paenibacillus oryzae</name>
    <dbReference type="NCBI Taxonomy" id="1844972"/>
    <lineage>
        <taxon>Bacteria</taxon>
        <taxon>Bacillati</taxon>
        <taxon>Bacillota</taxon>
        <taxon>Bacilli</taxon>
        <taxon>Bacillales</taxon>
        <taxon>Paenibacillaceae</taxon>
        <taxon>Paenibacillus</taxon>
    </lineage>
</organism>
<feature type="transmembrane region" description="Helical" evidence="1">
    <location>
        <begin position="106"/>
        <end position="127"/>
    </location>
</feature>
<dbReference type="Pfam" id="PF17314">
    <property type="entry name" value="DUF5360"/>
    <property type="match status" value="1"/>
</dbReference>
<keyword evidence="1" id="KW-0812">Transmembrane</keyword>
<feature type="transmembrane region" description="Helical" evidence="1">
    <location>
        <begin position="48"/>
        <end position="67"/>
    </location>
</feature>
<dbReference type="Proteomes" id="UP000092024">
    <property type="component" value="Unassembled WGS sequence"/>
</dbReference>
<name>A0A1A5YCZ3_9BACL</name>
<evidence type="ECO:0000313" key="3">
    <source>
        <dbReference type="Proteomes" id="UP000092024"/>
    </source>
</evidence>
<dbReference type="STRING" id="1844972.A7K91_22930"/>
<keyword evidence="1" id="KW-1133">Transmembrane helix</keyword>
<dbReference type="OrthoDB" id="2469007at2"/>
<gene>
    <name evidence="2" type="ORF">A7K91_22930</name>
</gene>
<protein>
    <recommendedName>
        <fullName evidence="4">YvaD family protein</fullName>
    </recommendedName>
</protein>